<dbReference type="GeneID" id="90768147"/>
<organism evidence="1 2">
    <name type="scientific">Roseitalea porphyridii</name>
    <dbReference type="NCBI Taxonomy" id="1852022"/>
    <lineage>
        <taxon>Bacteria</taxon>
        <taxon>Pseudomonadati</taxon>
        <taxon>Pseudomonadota</taxon>
        <taxon>Alphaproteobacteria</taxon>
        <taxon>Hyphomicrobiales</taxon>
        <taxon>Ahrensiaceae</taxon>
        <taxon>Roseitalea</taxon>
    </lineage>
</organism>
<name>A0A4P6V396_9HYPH</name>
<accession>A0A4P6V396</accession>
<dbReference type="RefSeq" id="WP_131617037.1">
    <property type="nucleotide sequence ID" value="NZ_CP036532.1"/>
</dbReference>
<sequence length="93" mass="10719">MARKLIRWSPEKDRNLRSDPGRLGIGLRDCARVIIAGQILADIPNPNYPNQRMFVIAIRDYAFAVPYIEENGSIFLKTAFPSRKLTAIYLRRQ</sequence>
<evidence type="ECO:0000313" key="1">
    <source>
        <dbReference type="EMBL" id="QBK31373.1"/>
    </source>
</evidence>
<evidence type="ECO:0000313" key="2">
    <source>
        <dbReference type="Proteomes" id="UP000293719"/>
    </source>
</evidence>
<dbReference type="KEGG" id="rpod:E0E05_12635"/>
<dbReference type="AlphaFoldDB" id="A0A4P6V396"/>
<dbReference type="EMBL" id="CP036532">
    <property type="protein sequence ID" value="QBK31373.1"/>
    <property type="molecule type" value="Genomic_DNA"/>
</dbReference>
<proteinExistence type="predicted"/>
<dbReference type="Proteomes" id="UP000293719">
    <property type="component" value="Chromosome"/>
</dbReference>
<dbReference type="OrthoDB" id="9814045at2"/>
<keyword evidence="2" id="KW-1185">Reference proteome</keyword>
<gene>
    <name evidence="1" type="ORF">E0E05_12635</name>
</gene>
<protein>
    <submittedName>
        <fullName evidence="1">Toxin</fullName>
    </submittedName>
</protein>
<reference evidence="1 2" key="1">
    <citation type="journal article" date="2017" name="Int. J. Syst. Evol. Microbiol.">
        <title>Roseitalea porphyridii gen. nov., sp. nov., isolated from a red alga, and reclassification of Hoeflea suaedae Chung et al. 2013 as Pseudohoeflea suaedae gen. nov., comb. nov.</title>
        <authorList>
            <person name="Hyeon J.W."/>
            <person name="Jeong S.E."/>
            <person name="Baek K."/>
            <person name="Jeon C.O."/>
        </authorList>
    </citation>
    <scope>NUCLEOTIDE SEQUENCE [LARGE SCALE GENOMIC DNA]</scope>
    <source>
        <strain evidence="1 2">MA7-20</strain>
    </source>
</reference>